<name>A0A392SV18_9FABA</name>
<feature type="non-terminal residue" evidence="1">
    <location>
        <position position="1"/>
    </location>
</feature>
<keyword evidence="2" id="KW-1185">Reference proteome</keyword>
<comment type="caution">
    <text evidence="1">The sequence shown here is derived from an EMBL/GenBank/DDBJ whole genome shotgun (WGS) entry which is preliminary data.</text>
</comment>
<organism evidence="1 2">
    <name type="scientific">Trifolium medium</name>
    <dbReference type="NCBI Taxonomy" id="97028"/>
    <lineage>
        <taxon>Eukaryota</taxon>
        <taxon>Viridiplantae</taxon>
        <taxon>Streptophyta</taxon>
        <taxon>Embryophyta</taxon>
        <taxon>Tracheophyta</taxon>
        <taxon>Spermatophyta</taxon>
        <taxon>Magnoliopsida</taxon>
        <taxon>eudicotyledons</taxon>
        <taxon>Gunneridae</taxon>
        <taxon>Pentapetalae</taxon>
        <taxon>rosids</taxon>
        <taxon>fabids</taxon>
        <taxon>Fabales</taxon>
        <taxon>Fabaceae</taxon>
        <taxon>Papilionoideae</taxon>
        <taxon>50 kb inversion clade</taxon>
        <taxon>NPAAA clade</taxon>
        <taxon>Hologalegina</taxon>
        <taxon>IRL clade</taxon>
        <taxon>Trifolieae</taxon>
        <taxon>Trifolium</taxon>
    </lineage>
</organism>
<evidence type="ECO:0000313" key="1">
    <source>
        <dbReference type="EMBL" id="MCI51905.1"/>
    </source>
</evidence>
<reference evidence="1 2" key="1">
    <citation type="journal article" date="2018" name="Front. Plant Sci.">
        <title>Red Clover (Trifolium pratense) and Zigzag Clover (T. medium) - A Picture of Genomic Similarities and Differences.</title>
        <authorList>
            <person name="Dluhosova J."/>
            <person name="Istvanek J."/>
            <person name="Nedelnik J."/>
            <person name="Repkova J."/>
        </authorList>
    </citation>
    <scope>NUCLEOTIDE SEQUENCE [LARGE SCALE GENOMIC DNA]</scope>
    <source>
        <strain evidence="2">cv. 10/8</strain>
        <tissue evidence="1">Leaf</tissue>
    </source>
</reference>
<dbReference type="Proteomes" id="UP000265520">
    <property type="component" value="Unassembled WGS sequence"/>
</dbReference>
<dbReference type="EMBL" id="LXQA010439239">
    <property type="protein sequence ID" value="MCI51905.1"/>
    <property type="molecule type" value="Genomic_DNA"/>
</dbReference>
<evidence type="ECO:0000313" key="2">
    <source>
        <dbReference type="Proteomes" id="UP000265520"/>
    </source>
</evidence>
<protein>
    <submittedName>
        <fullName evidence="1">Uncharacterized protein</fullName>
    </submittedName>
</protein>
<dbReference type="AlphaFoldDB" id="A0A392SV18"/>
<accession>A0A392SV18</accession>
<sequence length="35" mass="3741">GSVREIVVHGGHPTVYVPDGVYVEDSGGFLNAWAR</sequence>
<proteinExistence type="predicted"/>